<accession>A0A835YMJ5</accession>
<name>A0A835YMJ5_9STRA</name>
<keyword evidence="3" id="KW-1185">Reference proteome</keyword>
<dbReference type="GO" id="GO:0035091">
    <property type="term" value="F:phosphatidylinositol binding"/>
    <property type="evidence" value="ECO:0007669"/>
    <property type="project" value="InterPro"/>
</dbReference>
<evidence type="ECO:0000313" key="3">
    <source>
        <dbReference type="Proteomes" id="UP000664859"/>
    </source>
</evidence>
<evidence type="ECO:0008006" key="4">
    <source>
        <dbReference type="Google" id="ProtNLM"/>
    </source>
</evidence>
<evidence type="ECO:0000313" key="2">
    <source>
        <dbReference type="EMBL" id="KAG5177516.1"/>
    </source>
</evidence>
<organism evidence="2 3">
    <name type="scientific">Tribonema minus</name>
    <dbReference type="NCBI Taxonomy" id="303371"/>
    <lineage>
        <taxon>Eukaryota</taxon>
        <taxon>Sar</taxon>
        <taxon>Stramenopiles</taxon>
        <taxon>Ochrophyta</taxon>
        <taxon>PX clade</taxon>
        <taxon>Xanthophyceae</taxon>
        <taxon>Tribonematales</taxon>
        <taxon>Tribonemataceae</taxon>
        <taxon>Tribonema</taxon>
    </lineage>
</organism>
<dbReference type="EMBL" id="JAFCMP010000525">
    <property type="protein sequence ID" value="KAG5177516.1"/>
    <property type="molecule type" value="Genomic_DNA"/>
</dbReference>
<reference evidence="2" key="1">
    <citation type="submission" date="2021-02" db="EMBL/GenBank/DDBJ databases">
        <title>First Annotated Genome of the Yellow-green Alga Tribonema minus.</title>
        <authorList>
            <person name="Mahan K.M."/>
        </authorList>
    </citation>
    <scope>NUCLEOTIDE SEQUENCE</scope>
    <source>
        <strain evidence="2">UTEX B ZZ1240</strain>
    </source>
</reference>
<evidence type="ECO:0000256" key="1">
    <source>
        <dbReference type="SAM" id="MobiDB-lite"/>
    </source>
</evidence>
<dbReference type="InterPro" id="IPR036871">
    <property type="entry name" value="PX_dom_sf"/>
</dbReference>
<dbReference type="SUPFAM" id="SSF64268">
    <property type="entry name" value="PX domain"/>
    <property type="match status" value="2"/>
</dbReference>
<protein>
    <recommendedName>
        <fullName evidence="4">PX domain-containing protein</fullName>
    </recommendedName>
</protein>
<dbReference type="AlphaFoldDB" id="A0A835YMJ5"/>
<proteinExistence type="predicted"/>
<feature type="region of interest" description="Disordered" evidence="1">
    <location>
        <begin position="96"/>
        <end position="126"/>
    </location>
</feature>
<dbReference type="Gene3D" id="3.30.1520.10">
    <property type="entry name" value="Phox-like domain"/>
    <property type="match status" value="1"/>
</dbReference>
<dbReference type="CDD" id="cd06093">
    <property type="entry name" value="PX_domain"/>
    <property type="match status" value="1"/>
</dbReference>
<feature type="compositionally biased region" description="Basic residues" evidence="1">
    <location>
        <begin position="115"/>
        <end position="126"/>
    </location>
</feature>
<gene>
    <name evidence="2" type="ORF">JKP88DRAFT_261486</name>
</gene>
<dbReference type="Proteomes" id="UP000664859">
    <property type="component" value="Unassembled WGS sequence"/>
</dbReference>
<dbReference type="OrthoDB" id="44355at2759"/>
<comment type="caution">
    <text evidence="2">The sequence shown here is derived from an EMBL/GenBank/DDBJ whole genome shotgun (WGS) entry which is preliminary data.</text>
</comment>
<sequence>MAAARVAPGAQLLRSRRASSDYYPPVRFRSRCRTARPPHARQKVRLSRAAAEGKGAGSLEQHFKSSAFFDETSCRHDYKLVGSKIYSSGRFQQQLHQDAEEAASSKNAPNSARATRARRGRVRAHRGRVLTYTPAVSSSNNTCSRESPPLDSSVVHLRGVAPADDGCLCAAACVDPQHESAGGETEVKETPPYVLTESLSTQKLWHQTAGRRPRQPSSEREFFAMEWEKNFENSAVDYTKPLAADGSGLTDRANGRTQTRVIYRATSPFGSAVSKSFKCENCGEISSIMVHIPKFQIVQAGSDVHAEYLIVVGLGTVTLGVWRRFREFKMFATKLALHFGLAIGCSTCGAASSTSSLHNFICSKLSAADLYLRARAGVWRRFREFKTLATKLASSSKRRQFHNALCSWHCLRARQRLFRCLDKDYLILKCFLLERFLHDLVFESMSPDTVREFLGVL</sequence>